<dbReference type="PANTHER" id="PTHR43806">
    <property type="entry name" value="PEPTIDASE S8"/>
    <property type="match status" value="1"/>
</dbReference>
<dbReference type="Pfam" id="PF00082">
    <property type="entry name" value="Peptidase_S8"/>
    <property type="match status" value="1"/>
</dbReference>
<evidence type="ECO:0000259" key="11">
    <source>
        <dbReference type="Pfam" id="PF06280"/>
    </source>
</evidence>
<dbReference type="InterPro" id="IPR036852">
    <property type="entry name" value="Peptidase_S8/S53_dom_sf"/>
</dbReference>
<dbReference type="PROSITE" id="PS00138">
    <property type="entry name" value="SUBTILASE_SER"/>
    <property type="match status" value="1"/>
</dbReference>
<reference evidence="12" key="1">
    <citation type="submission" date="2021-10" db="EMBL/GenBank/DDBJ databases">
        <title>De novo Genome Assembly of Clathrus columnatus (Basidiomycota, Fungi) Using Illumina and Nanopore Sequence Data.</title>
        <authorList>
            <person name="Ogiso-Tanaka E."/>
            <person name="Itagaki H."/>
            <person name="Hosoya T."/>
            <person name="Hosaka K."/>
        </authorList>
    </citation>
    <scope>NUCLEOTIDE SEQUENCE</scope>
    <source>
        <strain evidence="12">MO-923</strain>
    </source>
</reference>
<dbReference type="InterPro" id="IPR023828">
    <property type="entry name" value="Peptidase_S8_Ser-AS"/>
</dbReference>
<feature type="chain" id="PRO_5043977577" evidence="9">
    <location>
        <begin position="22"/>
        <end position="848"/>
    </location>
</feature>
<keyword evidence="2 7" id="KW-0645">Protease</keyword>
<feature type="domain" description="Peptidase S8/S53" evidence="10">
    <location>
        <begin position="133"/>
        <end position="553"/>
    </location>
</feature>
<dbReference type="InterPro" id="IPR015500">
    <property type="entry name" value="Peptidase_S8_subtilisin-rel"/>
</dbReference>
<evidence type="ECO:0000259" key="10">
    <source>
        <dbReference type="Pfam" id="PF00082"/>
    </source>
</evidence>
<dbReference type="AlphaFoldDB" id="A0AAV5AMM6"/>
<evidence type="ECO:0000256" key="4">
    <source>
        <dbReference type="ARBA" id="ARBA00022801"/>
    </source>
</evidence>
<dbReference type="InterPro" id="IPR010435">
    <property type="entry name" value="C5a/SBT2-like_Fn3"/>
</dbReference>
<gene>
    <name evidence="12" type="ORF">Clacol_010179</name>
</gene>
<keyword evidence="5 7" id="KW-0720">Serine protease</keyword>
<keyword evidence="13" id="KW-1185">Reference proteome</keyword>
<dbReference type="Gene3D" id="3.40.50.200">
    <property type="entry name" value="Peptidase S8/S53 domain"/>
    <property type="match status" value="2"/>
</dbReference>
<dbReference type="Pfam" id="PF06280">
    <property type="entry name" value="fn3_5"/>
    <property type="match status" value="1"/>
</dbReference>
<dbReference type="GO" id="GO:0006508">
    <property type="term" value="P:proteolysis"/>
    <property type="evidence" value="ECO:0007669"/>
    <property type="project" value="UniProtKB-KW"/>
</dbReference>
<keyword evidence="4 7" id="KW-0378">Hydrolase</keyword>
<organism evidence="12 13">
    <name type="scientific">Clathrus columnatus</name>
    <dbReference type="NCBI Taxonomy" id="1419009"/>
    <lineage>
        <taxon>Eukaryota</taxon>
        <taxon>Fungi</taxon>
        <taxon>Dikarya</taxon>
        <taxon>Basidiomycota</taxon>
        <taxon>Agaricomycotina</taxon>
        <taxon>Agaricomycetes</taxon>
        <taxon>Phallomycetidae</taxon>
        <taxon>Phallales</taxon>
        <taxon>Clathraceae</taxon>
        <taxon>Clathrus</taxon>
    </lineage>
</organism>
<evidence type="ECO:0000256" key="5">
    <source>
        <dbReference type="ARBA" id="ARBA00022825"/>
    </source>
</evidence>
<dbReference type="PROSITE" id="PS00137">
    <property type="entry name" value="SUBTILASE_HIS"/>
    <property type="match status" value="1"/>
</dbReference>
<dbReference type="GO" id="GO:0004252">
    <property type="term" value="F:serine-type endopeptidase activity"/>
    <property type="evidence" value="ECO:0007669"/>
    <property type="project" value="UniProtKB-UniRule"/>
</dbReference>
<feature type="active site" description="Charge relay system" evidence="6 7">
    <location>
        <position position="142"/>
    </location>
</feature>
<dbReference type="InterPro" id="IPR022398">
    <property type="entry name" value="Peptidase_S8_His-AS"/>
</dbReference>
<dbReference type="SUPFAM" id="SSF52743">
    <property type="entry name" value="Subtilisin-like"/>
    <property type="match status" value="1"/>
</dbReference>
<comment type="similarity">
    <text evidence="1 7 8">Belongs to the peptidase S8 family.</text>
</comment>
<dbReference type="GO" id="GO:0016020">
    <property type="term" value="C:membrane"/>
    <property type="evidence" value="ECO:0007669"/>
    <property type="project" value="InterPro"/>
</dbReference>
<accession>A0AAV5AMM6</accession>
<evidence type="ECO:0000313" key="13">
    <source>
        <dbReference type="Proteomes" id="UP001050691"/>
    </source>
</evidence>
<dbReference type="InterPro" id="IPR034187">
    <property type="entry name" value="Peptidases_S8_5"/>
</dbReference>
<name>A0AAV5AMM6_9AGAM</name>
<feature type="domain" description="C5a peptidase/Subtilisin-like protease SBT2-like Fn3-like" evidence="11">
    <location>
        <begin position="574"/>
        <end position="683"/>
    </location>
</feature>
<protein>
    <submittedName>
        <fullName evidence="12">Uncharacterized protein</fullName>
    </submittedName>
</protein>
<evidence type="ECO:0000256" key="8">
    <source>
        <dbReference type="RuleBase" id="RU003355"/>
    </source>
</evidence>
<dbReference type="PROSITE" id="PS51892">
    <property type="entry name" value="SUBTILASE"/>
    <property type="match status" value="1"/>
</dbReference>
<dbReference type="Proteomes" id="UP001050691">
    <property type="component" value="Unassembled WGS sequence"/>
</dbReference>
<feature type="signal peptide" evidence="9">
    <location>
        <begin position="1"/>
        <end position="21"/>
    </location>
</feature>
<keyword evidence="3 9" id="KW-0732">Signal</keyword>
<dbReference type="PROSITE" id="PS00136">
    <property type="entry name" value="SUBTILASE_ASP"/>
    <property type="match status" value="1"/>
</dbReference>
<dbReference type="CDD" id="cd07489">
    <property type="entry name" value="Peptidases_S8_5"/>
    <property type="match status" value="1"/>
</dbReference>
<dbReference type="InterPro" id="IPR050131">
    <property type="entry name" value="Peptidase_S8_subtilisin-like"/>
</dbReference>
<dbReference type="InterPro" id="IPR000209">
    <property type="entry name" value="Peptidase_S8/S53_dom"/>
</dbReference>
<feature type="active site" description="Charge relay system" evidence="6 7">
    <location>
        <position position="192"/>
    </location>
</feature>
<feature type="active site" description="Charge relay system" evidence="6 7">
    <location>
        <position position="496"/>
    </location>
</feature>
<dbReference type="InterPro" id="IPR023827">
    <property type="entry name" value="Peptidase_S8_Asp-AS"/>
</dbReference>
<dbReference type="PANTHER" id="PTHR43806:SF66">
    <property type="entry name" value="SERIN ENDOPEPTIDASE"/>
    <property type="match status" value="1"/>
</dbReference>
<evidence type="ECO:0000256" key="3">
    <source>
        <dbReference type="ARBA" id="ARBA00022729"/>
    </source>
</evidence>
<evidence type="ECO:0000256" key="7">
    <source>
        <dbReference type="PROSITE-ProRule" id="PRU01240"/>
    </source>
</evidence>
<comment type="caution">
    <text evidence="12">The sequence shown here is derived from an EMBL/GenBank/DDBJ whole genome shotgun (WGS) entry which is preliminary data.</text>
</comment>
<evidence type="ECO:0000256" key="6">
    <source>
        <dbReference type="PIRSR" id="PIRSR615500-1"/>
    </source>
</evidence>
<proteinExistence type="inferred from homology"/>
<evidence type="ECO:0000256" key="2">
    <source>
        <dbReference type="ARBA" id="ARBA00022670"/>
    </source>
</evidence>
<dbReference type="PRINTS" id="PR00723">
    <property type="entry name" value="SUBTILISIN"/>
</dbReference>
<sequence length="848" mass="89337">MTIVLPLALISAALFPILVSASSQVNRYIVELDPAASSQGEKSLNVHADFYQALQKHTSFDVFREYNVTDVFVGASVTLKSSADVAAIAKIPGVKPVRVVIPSHPRDPVVPPDSESTLKMTGVDKVHAMGIFGKGVKIGIIDTGVDYTHPSLGGGFGPGHKIAGGFDFVGDAYNGSNTPMPDPDPLDQCNGHGTHVAGIIGANPGNEFNITGIAYESTIFAYRVFGCDGAGGDDVLIEAMLQAHRDGMDVVNLSLGTLDNWTESMVAVVLHRLIKTGIIAAVASGNDGSVGAFAPSDPANTLGAISAASVDNVVFYVQNATTSDPTHPTISYLSIFPLPFNGSLPIYATSNDTTVIDDACNPLPDDTPDLSKFLVITQKLQNIANKGGDFSFVYDNGAGFSAIATDNFTHTSLISENDGVFLVQQFIAGKNITVSFPQTGGGATIDSPTGGLVSTFTSYGPTNDLFFKPAVSTPGGNVLSTFPVNNGSFAVLSGTSMATPHAAGCAALLLQAKGKSLAIAQSALTLFETTAQVVSSSHTDGDPLQTAAQQGAGLLNIFSALTYKTRLSPGELLLNDTNHFVGEHVITITNTGHTVETYNVTHIPAGTAIAFEPDDIFPLPGPVALTKDYATVEIKPKVLTIPPSGEAKVTVTIQPPKGLDAATFPIYSGFIQVQGRHSGEKLHASYLGLNARARDLKIIDNTDSILGIELPSLVDVSSNPITDSKNYTFQGDDYPTLIFRLANGSPKVKVDLVESNFTLPSGNVKGVRTLGNLTDFNYISRSILTDEQDLDGTYSLNLTHPLFGDNSTISNGQYRFFLRALKVSGDRNNEADYETFLSPIVGVDVPGQ</sequence>
<dbReference type="GO" id="GO:0005615">
    <property type="term" value="C:extracellular space"/>
    <property type="evidence" value="ECO:0007669"/>
    <property type="project" value="TreeGrafter"/>
</dbReference>
<evidence type="ECO:0000256" key="9">
    <source>
        <dbReference type="SAM" id="SignalP"/>
    </source>
</evidence>
<dbReference type="EMBL" id="BPWL01000011">
    <property type="protein sequence ID" value="GJJ15901.1"/>
    <property type="molecule type" value="Genomic_DNA"/>
</dbReference>
<evidence type="ECO:0000313" key="12">
    <source>
        <dbReference type="EMBL" id="GJJ15901.1"/>
    </source>
</evidence>
<evidence type="ECO:0000256" key="1">
    <source>
        <dbReference type="ARBA" id="ARBA00011073"/>
    </source>
</evidence>